<comment type="caution">
    <text evidence="1">The sequence shown here is derived from an EMBL/GenBank/DDBJ whole genome shotgun (WGS) entry which is preliminary data.</text>
</comment>
<accession>A0A369VZX4</accession>
<evidence type="ECO:0000313" key="2">
    <source>
        <dbReference type="Proteomes" id="UP000253918"/>
    </source>
</evidence>
<keyword evidence="2" id="KW-1185">Reference proteome</keyword>
<evidence type="ECO:0000313" key="1">
    <source>
        <dbReference type="EMBL" id="RDE07349.1"/>
    </source>
</evidence>
<dbReference type="AlphaFoldDB" id="A0A369VZX4"/>
<name>A0A369VZX4_9SPHN</name>
<sequence>MVGLGQLVVFASFPGLGVEHREIMGREVFLFDDAASAIWQINPEQGTTDGRTREFDRSNPTIEPFVNVWQADDGYFASRFSGDTFRIDLRTGSARYSGWART</sequence>
<gene>
    <name evidence="1" type="ORF">DVW87_06925</name>
</gene>
<dbReference type="Proteomes" id="UP000253918">
    <property type="component" value="Unassembled WGS sequence"/>
</dbReference>
<dbReference type="EMBL" id="QQNB01000001">
    <property type="protein sequence ID" value="RDE07349.1"/>
    <property type="molecule type" value="Genomic_DNA"/>
</dbReference>
<organism evidence="1 2">
    <name type="scientific">Sphingomonas aracearum</name>
    <dbReference type="NCBI Taxonomy" id="2283317"/>
    <lineage>
        <taxon>Bacteria</taxon>
        <taxon>Pseudomonadati</taxon>
        <taxon>Pseudomonadota</taxon>
        <taxon>Alphaproteobacteria</taxon>
        <taxon>Sphingomonadales</taxon>
        <taxon>Sphingomonadaceae</taxon>
        <taxon>Sphingomonas</taxon>
    </lineage>
</organism>
<protein>
    <submittedName>
        <fullName evidence="1">Uncharacterized protein</fullName>
    </submittedName>
</protein>
<reference evidence="1 2" key="1">
    <citation type="submission" date="2018-07" db="EMBL/GenBank/DDBJ databases">
        <title>a novel species of Sphingomonas isolated from the rhizosphere soil of Araceae plant.</title>
        <authorList>
            <person name="Zhiyong W."/>
            <person name="Qinglan Z."/>
            <person name="Zhiwei F."/>
            <person name="Ding X."/>
            <person name="Gejiao W."/>
            <person name="Shixue Z."/>
        </authorList>
    </citation>
    <scope>NUCLEOTIDE SEQUENCE [LARGE SCALE GENOMIC DNA]</scope>
    <source>
        <strain evidence="1 2">WZY 27</strain>
    </source>
</reference>
<proteinExistence type="predicted"/>